<reference evidence="2" key="1">
    <citation type="journal article" date="2019" name="Sci. Rep.">
        <title>Draft genome of Tanacetum cinerariifolium, the natural source of mosquito coil.</title>
        <authorList>
            <person name="Yamashiro T."/>
            <person name="Shiraishi A."/>
            <person name="Satake H."/>
            <person name="Nakayama K."/>
        </authorList>
    </citation>
    <scope>NUCLEOTIDE SEQUENCE</scope>
</reference>
<feature type="non-terminal residue" evidence="2">
    <location>
        <position position="157"/>
    </location>
</feature>
<organism evidence="2">
    <name type="scientific">Tanacetum cinerariifolium</name>
    <name type="common">Dalmatian daisy</name>
    <name type="synonym">Chrysanthemum cinerariifolium</name>
    <dbReference type="NCBI Taxonomy" id="118510"/>
    <lineage>
        <taxon>Eukaryota</taxon>
        <taxon>Viridiplantae</taxon>
        <taxon>Streptophyta</taxon>
        <taxon>Embryophyta</taxon>
        <taxon>Tracheophyta</taxon>
        <taxon>Spermatophyta</taxon>
        <taxon>Magnoliopsida</taxon>
        <taxon>eudicotyledons</taxon>
        <taxon>Gunneridae</taxon>
        <taxon>Pentapetalae</taxon>
        <taxon>asterids</taxon>
        <taxon>campanulids</taxon>
        <taxon>Asterales</taxon>
        <taxon>Asteraceae</taxon>
        <taxon>Asteroideae</taxon>
        <taxon>Anthemideae</taxon>
        <taxon>Anthemidinae</taxon>
        <taxon>Tanacetum</taxon>
    </lineage>
</organism>
<dbReference type="EMBL" id="BKCJ011359439">
    <property type="protein sequence ID" value="GFD25280.1"/>
    <property type="molecule type" value="Genomic_DNA"/>
</dbReference>
<feature type="non-terminal residue" evidence="2">
    <location>
        <position position="1"/>
    </location>
</feature>
<name>A0A699US45_TANCI</name>
<dbReference type="AlphaFoldDB" id="A0A699US45"/>
<accession>A0A699US45</accession>
<comment type="caution">
    <text evidence="2">The sequence shown here is derived from an EMBL/GenBank/DDBJ whole genome shotgun (WGS) entry which is preliminary data.</text>
</comment>
<gene>
    <name evidence="2" type="ORF">Tci_897249</name>
</gene>
<sequence length="157" mass="17302">ILDTCSALVLRVDSLENANAAQQLEIVTLKARVKKLEKLNKVKSSKLRCLRKVGTSQRVESSDDVENVFNQERISVDMETDQGDELVVDQEKDAEIEGRQADTQEEIYNIDLDHSSKVLSMQEDTEVQKAVEVVTTAKLITEVVTAAATQVAAASTP</sequence>
<evidence type="ECO:0000256" key="1">
    <source>
        <dbReference type="SAM" id="Coils"/>
    </source>
</evidence>
<feature type="coiled-coil region" evidence="1">
    <location>
        <begin position="12"/>
        <end position="39"/>
    </location>
</feature>
<protein>
    <submittedName>
        <fullName evidence="2">Uncharacterized protein</fullName>
    </submittedName>
</protein>
<evidence type="ECO:0000313" key="2">
    <source>
        <dbReference type="EMBL" id="GFD25280.1"/>
    </source>
</evidence>
<keyword evidence="1" id="KW-0175">Coiled coil</keyword>
<proteinExistence type="predicted"/>